<organism evidence="1 2">
    <name type="scientific">Laodelphax striatellus</name>
    <name type="common">Small brown planthopper</name>
    <name type="synonym">Delphax striatella</name>
    <dbReference type="NCBI Taxonomy" id="195883"/>
    <lineage>
        <taxon>Eukaryota</taxon>
        <taxon>Metazoa</taxon>
        <taxon>Ecdysozoa</taxon>
        <taxon>Arthropoda</taxon>
        <taxon>Hexapoda</taxon>
        <taxon>Insecta</taxon>
        <taxon>Pterygota</taxon>
        <taxon>Neoptera</taxon>
        <taxon>Paraneoptera</taxon>
        <taxon>Hemiptera</taxon>
        <taxon>Auchenorrhyncha</taxon>
        <taxon>Fulgoroidea</taxon>
        <taxon>Delphacidae</taxon>
        <taxon>Criomorphinae</taxon>
        <taxon>Laodelphax</taxon>
    </lineage>
</organism>
<dbReference type="SMR" id="A0A482WL84"/>
<comment type="caution">
    <text evidence="1">The sequence shown here is derived from an EMBL/GenBank/DDBJ whole genome shotgun (WGS) entry which is preliminary data.</text>
</comment>
<sequence>MSETEMRKVQAQRAEKLLKEYLQSLENLKMWVRSSEEEKQSDTNKTQLKVIEEKYAEYKKLKTMSAELKALQVTYPAITEDINTWFSERIPQKEVDESTEKAETEPEKDLSILAGEFVTRVNEVREATSVATRKLYSGPLSFKEYENIPLQETALRKIN</sequence>
<gene>
    <name evidence="1" type="ORF">LSTR_LSTR017573</name>
</gene>
<dbReference type="STRING" id="195883.A0A482WL84"/>
<dbReference type="AlphaFoldDB" id="A0A482WL84"/>
<proteinExistence type="predicted"/>
<keyword evidence="2" id="KW-1185">Reference proteome</keyword>
<dbReference type="EMBL" id="QKKF02032388">
    <property type="protein sequence ID" value="RZF34218.1"/>
    <property type="molecule type" value="Genomic_DNA"/>
</dbReference>
<dbReference type="InParanoid" id="A0A482WL84"/>
<evidence type="ECO:0000313" key="2">
    <source>
        <dbReference type="Proteomes" id="UP000291343"/>
    </source>
</evidence>
<reference evidence="1 2" key="1">
    <citation type="journal article" date="2017" name="Gigascience">
        <title>Genome sequence of the small brown planthopper, Laodelphax striatellus.</title>
        <authorList>
            <person name="Zhu J."/>
            <person name="Jiang F."/>
            <person name="Wang X."/>
            <person name="Yang P."/>
            <person name="Bao Y."/>
            <person name="Zhao W."/>
            <person name="Wang W."/>
            <person name="Lu H."/>
            <person name="Wang Q."/>
            <person name="Cui N."/>
            <person name="Li J."/>
            <person name="Chen X."/>
            <person name="Luo L."/>
            <person name="Yu J."/>
            <person name="Kang L."/>
            <person name="Cui F."/>
        </authorList>
    </citation>
    <scope>NUCLEOTIDE SEQUENCE [LARGE SCALE GENOMIC DNA]</scope>
    <source>
        <strain evidence="1">Lst14</strain>
    </source>
</reference>
<protein>
    <submittedName>
        <fullName evidence="1">Uncharacterized protein</fullName>
    </submittedName>
</protein>
<dbReference type="Proteomes" id="UP000291343">
    <property type="component" value="Unassembled WGS sequence"/>
</dbReference>
<name>A0A482WL84_LAOST</name>
<evidence type="ECO:0000313" key="1">
    <source>
        <dbReference type="EMBL" id="RZF34218.1"/>
    </source>
</evidence>
<accession>A0A482WL84</accession>